<dbReference type="InterPro" id="IPR054831">
    <property type="entry name" value="UPF0122_fam_protein"/>
</dbReference>
<dbReference type="Gene3D" id="1.10.10.10">
    <property type="entry name" value="Winged helix-like DNA-binding domain superfamily/Winged helix DNA-binding domain"/>
    <property type="match status" value="1"/>
</dbReference>
<keyword evidence="4" id="KW-0238">DNA-binding</keyword>
<organism evidence="4 5">
    <name type="scientific">Clostridium tetanomorphum</name>
    <dbReference type="NCBI Taxonomy" id="1553"/>
    <lineage>
        <taxon>Bacteria</taxon>
        <taxon>Bacillati</taxon>
        <taxon>Bacillota</taxon>
        <taxon>Clostridia</taxon>
        <taxon>Eubacteriales</taxon>
        <taxon>Clostridiaceae</taxon>
        <taxon>Clostridium</taxon>
    </lineage>
</organism>
<name>A0A923J183_CLOTT</name>
<gene>
    <name evidence="4" type="ORF">HGG79_14080</name>
</gene>
<dbReference type="InterPro" id="IPR007394">
    <property type="entry name" value="UPF0122"/>
</dbReference>
<accession>A0A923J183</accession>
<dbReference type="RefSeq" id="WP_035148546.1">
    <property type="nucleotide sequence ID" value="NZ_JAAZWO010000019.1"/>
</dbReference>
<dbReference type="HAMAP" id="MF_00245">
    <property type="entry name" value="UPF0122"/>
    <property type="match status" value="1"/>
</dbReference>
<evidence type="ECO:0000256" key="1">
    <source>
        <dbReference type="ARBA" id="ARBA00008720"/>
    </source>
</evidence>
<comment type="caution">
    <text evidence="4">The sequence shown here is derived from an EMBL/GenBank/DDBJ whole genome shotgun (WGS) entry which is preliminary data.</text>
</comment>
<reference evidence="4 5" key="1">
    <citation type="submission" date="2020-04" db="EMBL/GenBank/DDBJ databases">
        <title>Genomic insights into acetone-butanol-ethanol (ABE) fermentation by sequencing solventogenic clostridia strains.</title>
        <authorList>
            <person name="Brown S."/>
        </authorList>
    </citation>
    <scope>NUCLEOTIDE SEQUENCE [LARGE SCALE GENOMIC DNA]</scope>
    <source>
        <strain evidence="4 5">DJ011</strain>
    </source>
</reference>
<evidence type="ECO:0000256" key="3">
    <source>
        <dbReference type="HAMAP-Rule" id="MF_00245"/>
    </source>
</evidence>
<protein>
    <recommendedName>
        <fullName evidence="3">UPF0122 protein HGG79_14080</fullName>
    </recommendedName>
</protein>
<comment type="similarity">
    <text evidence="1 3">Belongs to the UPF0122 family.</text>
</comment>
<proteinExistence type="inferred from homology"/>
<dbReference type="InterPro" id="IPR013324">
    <property type="entry name" value="RNA_pol_sigma_r3/r4-like"/>
</dbReference>
<comment type="function">
    <text evidence="2 3">Might take part in the signal recognition particle (SRP) pathway. This is inferred from the conservation of its genetic proximity to ftsY/ffh. May be a regulatory protein.</text>
</comment>
<sequence length="115" mass="13756">MDKKIEISILLDYYGVLLTDKQRTIMNLYYNEDFSLSEISEHTNTSRQAIYDLTKRCNKLLLEYEKKLKLMQKNDEFMKSKEYILSKINDLEQICKDDKCINIISDIKNNLINNF</sequence>
<dbReference type="NCBIfam" id="NF001072">
    <property type="entry name" value="PRK00118.2-2"/>
    <property type="match status" value="1"/>
</dbReference>
<dbReference type="AlphaFoldDB" id="A0A923J183"/>
<dbReference type="Proteomes" id="UP000563151">
    <property type="component" value="Unassembled WGS sequence"/>
</dbReference>
<evidence type="ECO:0000256" key="2">
    <source>
        <dbReference type="ARBA" id="ARBA00024764"/>
    </source>
</evidence>
<evidence type="ECO:0000313" key="5">
    <source>
        <dbReference type="Proteomes" id="UP000563151"/>
    </source>
</evidence>
<dbReference type="Pfam" id="PF04297">
    <property type="entry name" value="UPF0122"/>
    <property type="match status" value="1"/>
</dbReference>
<dbReference type="EMBL" id="JAAZWO010000019">
    <property type="protein sequence ID" value="MBC2398892.1"/>
    <property type="molecule type" value="Genomic_DNA"/>
</dbReference>
<dbReference type="PANTHER" id="PTHR40083">
    <property type="entry name" value="UPF0122 PROTEIN CBO2450/CLC_2298"/>
    <property type="match status" value="1"/>
</dbReference>
<keyword evidence="5" id="KW-1185">Reference proteome</keyword>
<dbReference type="NCBIfam" id="NF045758">
    <property type="entry name" value="YlxM"/>
    <property type="match status" value="1"/>
</dbReference>
<dbReference type="InterPro" id="IPR036388">
    <property type="entry name" value="WH-like_DNA-bd_sf"/>
</dbReference>
<dbReference type="SUPFAM" id="SSF88659">
    <property type="entry name" value="Sigma3 and sigma4 domains of RNA polymerase sigma factors"/>
    <property type="match status" value="1"/>
</dbReference>
<dbReference type="PANTHER" id="PTHR40083:SF1">
    <property type="entry name" value="UPF0122 PROTEIN YLXM"/>
    <property type="match status" value="1"/>
</dbReference>
<evidence type="ECO:0000313" key="4">
    <source>
        <dbReference type="EMBL" id="MBC2398892.1"/>
    </source>
</evidence>
<dbReference type="GO" id="GO:0003677">
    <property type="term" value="F:DNA binding"/>
    <property type="evidence" value="ECO:0007669"/>
    <property type="project" value="UniProtKB-KW"/>
</dbReference>